<feature type="region of interest" description="Disordered" evidence="7">
    <location>
        <begin position="1"/>
        <end position="22"/>
    </location>
</feature>
<dbReference type="GO" id="GO:0009306">
    <property type="term" value="P:protein secretion"/>
    <property type="evidence" value="ECO:0007669"/>
    <property type="project" value="TreeGrafter"/>
</dbReference>
<evidence type="ECO:0000256" key="2">
    <source>
        <dbReference type="ARBA" id="ARBA00005467"/>
    </source>
</evidence>
<dbReference type="Pfam" id="PF05832">
    <property type="entry name" value="DUF846"/>
    <property type="match status" value="1"/>
</dbReference>
<keyword evidence="3 6" id="KW-0812">Transmembrane</keyword>
<evidence type="ECO:0000256" key="5">
    <source>
        <dbReference type="ARBA" id="ARBA00023136"/>
    </source>
</evidence>
<feature type="transmembrane region" description="Helical" evidence="6">
    <location>
        <begin position="180"/>
        <end position="199"/>
    </location>
</feature>
<evidence type="ECO:0000256" key="3">
    <source>
        <dbReference type="ARBA" id="ARBA00022692"/>
    </source>
</evidence>
<evidence type="ECO:0000313" key="8">
    <source>
        <dbReference type="EMBL" id="OTN65472.1"/>
    </source>
</evidence>
<dbReference type="InterPro" id="IPR008564">
    <property type="entry name" value="TVP23-like"/>
</dbReference>
<evidence type="ECO:0000256" key="4">
    <source>
        <dbReference type="ARBA" id="ARBA00022989"/>
    </source>
</evidence>
<dbReference type="OrthoDB" id="2151161at2759"/>
<protein>
    <recommendedName>
        <fullName evidence="6">Golgi apparatus membrane protein TVP23 homolog</fullName>
    </recommendedName>
</protein>
<proteinExistence type="inferred from homology"/>
<dbReference type="PANTHER" id="PTHR13019:SF7">
    <property type="entry name" value="GOLGI APPARATUS MEMBRANE PROTEIN TVP23"/>
    <property type="match status" value="1"/>
</dbReference>
<keyword evidence="4 6" id="KW-1133">Transmembrane helix</keyword>
<evidence type="ECO:0000256" key="1">
    <source>
        <dbReference type="ARBA" id="ARBA00004141"/>
    </source>
</evidence>
<gene>
    <name evidence="8" type="primary">TVP23</name>
    <name evidence="8" type="ORF">PKNOH_S110093800</name>
</gene>
<evidence type="ECO:0000313" key="9">
    <source>
        <dbReference type="Proteomes" id="UP000195012"/>
    </source>
</evidence>
<reference evidence="8 9" key="1">
    <citation type="submission" date="2017-05" db="EMBL/GenBank/DDBJ databases">
        <title>PacBio assembly of a Plasmodium knowlesi genome sequence with Hi-C correction and manual annotation of the SICAvar gene family.</title>
        <authorList>
            <person name="Lapp S.A."/>
            <person name="Geraldo J.A."/>
            <person name="Chien J.-T."/>
            <person name="Ay F."/>
            <person name="Pakala S.B."/>
            <person name="Batugedara G."/>
            <person name="Humphrey J.C."/>
            <person name="Debarry J.D."/>
            <person name="Le Roch K.G."/>
            <person name="Galinski M.R."/>
            <person name="Kissinger J.C."/>
        </authorList>
    </citation>
    <scope>NUCLEOTIDE SEQUENCE [LARGE SCALE GENOMIC DNA]</scope>
    <source>
        <strain evidence="9">Malayan Strain Pk1 (A+)</strain>
    </source>
</reference>
<dbReference type="GO" id="GO:0000139">
    <property type="term" value="C:Golgi membrane"/>
    <property type="evidence" value="ECO:0007669"/>
    <property type="project" value="TreeGrafter"/>
</dbReference>
<feature type="transmembrane region" description="Helical" evidence="6">
    <location>
        <begin position="153"/>
        <end position="174"/>
    </location>
</feature>
<comment type="subcellular location">
    <subcellularLocation>
        <location evidence="1 6">Membrane</location>
        <topology evidence="1 6">Multi-pass membrane protein</topology>
    </subcellularLocation>
</comment>
<sequence>MDKHPFASAKNNSGTVQVPTGSGIPMSINNSFSVNNHTPFDRKDLTTYFDNLFNRSNHPYICFSHVFFKLLAVSLYFVGPFLFQSEESNEHDFIITFSVTLFLVSLDFYLVKNIIGRFLVKMIWWIDANEDYSNKIIFKTSEESLLNATDKKVFWYVLYANFFIWLSQTLLMLMSFQFCWFLLCFLCLFLSFYNLFNFWMCSKEQHKAVGTFLSRMNLNQLYKTVFSR</sequence>
<dbReference type="eggNOG" id="KOG3195">
    <property type="taxonomic scope" value="Eukaryota"/>
</dbReference>
<dbReference type="VEuPathDB" id="PlasmoDB:PKA1H_120027700"/>
<dbReference type="VEuPathDB" id="PlasmoDB:PKNOH_S110093800"/>
<feature type="transmembrane region" description="Helical" evidence="6">
    <location>
        <begin position="93"/>
        <end position="111"/>
    </location>
</feature>
<evidence type="ECO:0000256" key="7">
    <source>
        <dbReference type="SAM" id="MobiDB-lite"/>
    </source>
</evidence>
<dbReference type="GO" id="GO:0016192">
    <property type="term" value="P:vesicle-mediated transport"/>
    <property type="evidence" value="ECO:0007669"/>
    <property type="project" value="TreeGrafter"/>
</dbReference>
<dbReference type="EMBL" id="NETL01000025">
    <property type="protein sequence ID" value="OTN65472.1"/>
    <property type="molecule type" value="Genomic_DNA"/>
</dbReference>
<dbReference type="OMA" id="KMIWWID"/>
<comment type="caution">
    <text evidence="8">The sequence shown here is derived from an EMBL/GenBank/DDBJ whole genome shotgun (WGS) entry which is preliminary data.</text>
</comment>
<dbReference type="VEuPathDB" id="PlasmoDB:PKNH_1222900"/>
<keyword evidence="5 6" id="KW-0472">Membrane</keyword>
<name>A0A1Y3DLH9_PLAKN</name>
<accession>A0A1Y3DLH9</accession>
<evidence type="ECO:0000256" key="6">
    <source>
        <dbReference type="RuleBase" id="RU361206"/>
    </source>
</evidence>
<dbReference type="PANTHER" id="PTHR13019">
    <property type="entry name" value="GOLGI APPARATUS MEMBRANE PROTEIN TVP23"/>
    <property type="match status" value="1"/>
</dbReference>
<comment type="similarity">
    <text evidence="2 6">Belongs to the TVP23 family.</text>
</comment>
<dbReference type="Proteomes" id="UP000195012">
    <property type="component" value="Unassembled WGS sequence"/>
</dbReference>
<dbReference type="AlphaFoldDB" id="A0A1Y3DLH9"/>
<feature type="compositionally biased region" description="Polar residues" evidence="7">
    <location>
        <begin position="9"/>
        <end position="20"/>
    </location>
</feature>
<organism evidence="8 9">
    <name type="scientific">Plasmodium knowlesi</name>
    <dbReference type="NCBI Taxonomy" id="5850"/>
    <lineage>
        <taxon>Eukaryota</taxon>
        <taxon>Sar</taxon>
        <taxon>Alveolata</taxon>
        <taxon>Apicomplexa</taxon>
        <taxon>Aconoidasida</taxon>
        <taxon>Haemosporida</taxon>
        <taxon>Plasmodiidae</taxon>
        <taxon>Plasmodium</taxon>
        <taxon>Plasmodium (Plasmodium)</taxon>
    </lineage>
</organism>
<feature type="transmembrane region" description="Helical" evidence="6">
    <location>
        <begin position="60"/>
        <end position="81"/>
    </location>
</feature>